<evidence type="ECO:0000256" key="7">
    <source>
        <dbReference type="ARBA" id="ARBA00023237"/>
    </source>
</evidence>
<feature type="domain" description="POTRA" evidence="10">
    <location>
        <begin position="117"/>
        <end position="197"/>
    </location>
</feature>
<dbReference type="InterPro" id="IPR000184">
    <property type="entry name" value="Bac_surfAg_D15"/>
</dbReference>
<sequence length="792" mass="87217">MAAGRLQPVNASGGSVSQPKAQAAGARRSALSILLALLLMAGAAAAEVFQIADIRVEGLQRIAAGTVFNYLPVQVGETVSDDITAQIIRTLYGTGFFEDVSVERDGNVLVIAVRERPAVAEIEITGNKSLNTDVLKEGLVEVGLAEGRVFDPSVLDRIEQELQRQYFASGKYGVGIESTVSPLERNRVAVRIEIDEGLTARLKQINIVGNEAFTDKELLKEFKLGTTNWLSFYTKNDRYSKQQLAGDLESLRSFYLDRGYIELEITSTQVSISPDKKDIYLTIALDEGDVYRVSDIQLAGEPSVPAEQLFPLIHMRRGEVYSRKMSTESADRISKLLGDEGYAFANVNAVPEVNEDAKTVTVTFFVDPGKRVYVRRINMQGNTRTRDEVLRREMRQLETAWFSTELVKRSRERLQRLGYFEEVNIETPAVPGTADQVDVNVTVKERPSGNLMAGIGFSQSEGIIFNTSVSQSNFLGTGKRVAFAFNTSRTAQLYRLAYTNPYYTIDGISRGFDISYRSTDFDQLIGADFSTDIGRAAINFGLPISDTARAGIGGYYQYTKFFAGRSLLAQDFVAENGDVFNDFFLTASYTNDSRDSAIFPSEGSLQSVSGEIAIPGSDLQYFRLTARGRKYVPLGRQLTLALKGDLGYGDGYGSTESLPFFENFFAGGPRSVRGFTANTLGPRETTLDEDPVGGNLELTGGIELYAPPPLGENLQNTVRVGAFLDFGNVWWTEDTDLVEPTGLELGDLRYSTGLSFAWLSPVGALSLSLAYPLNKQDQDEEQVFQFTFGQTF</sequence>
<dbReference type="PROSITE" id="PS51779">
    <property type="entry name" value="POTRA"/>
    <property type="match status" value="5"/>
</dbReference>
<gene>
    <name evidence="8 11" type="primary">bamA</name>
    <name evidence="11" type="ORF">CKO31_08150</name>
</gene>
<dbReference type="NCBIfam" id="TIGR03303">
    <property type="entry name" value="OM_YaeT"/>
    <property type="match status" value="1"/>
</dbReference>
<evidence type="ECO:0000256" key="3">
    <source>
        <dbReference type="ARBA" id="ARBA00022692"/>
    </source>
</evidence>
<keyword evidence="7 8" id="KW-0998">Cell outer membrane</keyword>
<organism evidence="11 12">
    <name type="scientific">Thiohalocapsa halophila</name>
    <dbReference type="NCBI Taxonomy" id="69359"/>
    <lineage>
        <taxon>Bacteria</taxon>
        <taxon>Pseudomonadati</taxon>
        <taxon>Pseudomonadota</taxon>
        <taxon>Gammaproteobacteria</taxon>
        <taxon>Chromatiales</taxon>
        <taxon>Chromatiaceae</taxon>
        <taxon>Thiohalocapsa</taxon>
    </lineage>
</organism>
<dbReference type="HAMAP" id="MF_01430">
    <property type="entry name" value="OM_assembly_BamA"/>
    <property type="match status" value="1"/>
</dbReference>
<dbReference type="InterPro" id="IPR023707">
    <property type="entry name" value="OM_assembly_BamA"/>
</dbReference>
<evidence type="ECO:0000256" key="5">
    <source>
        <dbReference type="ARBA" id="ARBA00022737"/>
    </source>
</evidence>
<keyword evidence="4 8" id="KW-0732">Signal</keyword>
<dbReference type="InterPro" id="IPR034746">
    <property type="entry name" value="POTRA"/>
</dbReference>
<accession>A0ABS1CGV0</accession>
<comment type="subcellular location">
    <subcellularLocation>
        <location evidence="8">Cell outer membrane</location>
    </subcellularLocation>
    <subcellularLocation>
        <location evidence="1">Membrane</location>
    </subcellularLocation>
</comment>
<dbReference type="PIRSF" id="PIRSF006076">
    <property type="entry name" value="OM_assembly_OMP85"/>
    <property type="match status" value="1"/>
</dbReference>
<evidence type="ECO:0000256" key="2">
    <source>
        <dbReference type="ARBA" id="ARBA00022452"/>
    </source>
</evidence>
<evidence type="ECO:0000256" key="4">
    <source>
        <dbReference type="ARBA" id="ARBA00022729"/>
    </source>
</evidence>
<dbReference type="EMBL" id="NRRV01000015">
    <property type="protein sequence ID" value="MBK1630714.1"/>
    <property type="molecule type" value="Genomic_DNA"/>
</dbReference>
<evidence type="ECO:0000256" key="6">
    <source>
        <dbReference type="ARBA" id="ARBA00023136"/>
    </source>
</evidence>
<feature type="domain" description="POTRA" evidence="10">
    <location>
        <begin position="291"/>
        <end position="369"/>
    </location>
</feature>
<evidence type="ECO:0000256" key="1">
    <source>
        <dbReference type="ARBA" id="ARBA00004370"/>
    </source>
</evidence>
<comment type="subunit">
    <text evidence="8">Part of the Bam complex.</text>
</comment>
<dbReference type="Pfam" id="PF01103">
    <property type="entry name" value="Omp85"/>
    <property type="match status" value="1"/>
</dbReference>
<dbReference type="Gene3D" id="2.40.160.50">
    <property type="entry name" value="membrane protein fhac: a member of the omp85/tpsb transporter family"/>
    <property type="match status" value="1"/>
</dbReference>
<keyword evidence="5 8" id="KW-0677">Repeat</keyword>
<comment type="function">
    <text evidence="8">Part of the outer membrane protein assembly complex, which is involved in assembly and insertion of beta-barrel proteins into the outer membrane.</text>
</comment>
<feature type="domain" description="POTRA" evidence="10">
    <location>
        <begin position="49"/>
        <end position="116"/>
    </location>
</feature>
<comment type="caution">
    <text evidence="11">The sequence shown here is derived from an EMBL/GenBank/DDBJ whole genome shotgun (WGS) entry which is preliminary data.</text>
</comment>
<dbReference type="Proteomes" id="UP000748752">
    <property type="component" value="Unassembled WGS sequence"/>
</dbReference>
<keyword evidence="6 8" id="KW-0472">Membrane</keyword>
<protein>
    <recommendedName>
        <fullName evidence="8 9">Outer membrane protein assembly factor BamA</fullName>
    </recommendedName>
</protein>
<dbReference type="InterPro" id="IPR010827">
    <property type="entry name" value="BamA/TamA_POTRA"/>
</dbReference>
<keyword evidence="2 8" id="KW-1134">Transmembrane beta strand</keyword>
<keyword evidence="3 8" id="KW-0812">Transmembrane</keyword>
<dbReference type="InterPro" id="IPR039910">
    <property type="entry name" value="D15-like"/>
</dbReference>
<evidence type="ECO:0000256" key="9">
    <source>
        <dbReference type="NCBIfam" id="TIGR03303"/>
    </source>
</evidence>
<keyword evidence="12" id="KW-1185">Reference proteome</keyword>
<proteinExistence type="inferred from homology"/>
<evidence type="ECO:0000259" key="10">
    <source>
        <dbReference type="PROSITE" id="PS51779"/>
    </source>
</evidence>
<dbReference type="PANTHER" id="PTHR12815">
    <property type="entry name" value="SORTING AND ASSEMBLY MACHINERY SAMM50 PROTEIN FAMILY MEMBER"/>
    <property type="match status" value="1"/>
</dbReference>
<feature type="domain" description="POTRA" evidence="10">
    <location>
        <begin position="200"/>
        <end position="288"/>
    </location>
</feature>
<dbReference type="Pfam" id="PF07244">
    <property type="entry name" value="POTRA"/>
    <property type="match status" value="4"/>
</dbReference>
<comment type="similarity">
    <text evidence="8">Belongs to the BamA family.</text>
</comment>
<evidence type="ECO:0000313" key="11">
    <source>
        <dbReference type="EMBL" id="MBK1630714.1"/>
    </source>
</evidence>
<name>A0ABS1CGV0_9GAMM</name>
<dbReference type="Gene3D" id="3.10.20.310">
    <property type="entry name" value="membrane protein fhac"/>
    <property type="match status" value="5"/>
</dbReference>
<dbReference type="PANTHER" id="PTHR12815:SF23">
    <property type="entry name" value="OUTER MEMBRANE PROTEIN ASSEMBLY FACTOR BAMA"/>
    <property type="match status" value="1"/>
</dbReference>
<feature type="domain" description="POTRA" evidence="10">
    <location>
        <begin position="372"/>
        <end position="446"/>
    </location>
</feature>
<reference evidence="11 12" key="1">
    <citation type="journal article" date="2020" name="Microorganisms">
        <title>Osmotic Adaptation and Compatible Solute Biosynthesis of Phototrophic Bacteria as Revealed from Genome Analyses.</title>
        <authorList>
            <person name="Imhoff J.F."/>
            <person name="Rahn T."/>
            <person name="Kunzel S."/>
            <person name="Keller A."/>
            <person name="Neulinger S.C."/>
        </authorList>
    </citation>
    <scope>NUCLEOTIDE SEQUENCE [LARGE SCALE GENOMIC DNA]</scope>
    <source>
        <strain evidence="11 12">DSM 6210</strain>
    </source>
</reference>
<evidence type="ECO:0000256" key="8">
    <source>
        <dbReference type="HAMAP-Rule" id="MF_01430"/>
    </source>
</evidence>
<evidence type="ECO:0000313" key="12">
    <source>
        <dbReference type="Proteomes" id="UP000748752"/>
    </source>
</evidence>